<dbReference type="InterPro" id="IPR027417">
    <property type="entry name" value="P-loop_NTPase"/>
</dbReference>
<dbReference type="EC" id="5.6.2.4" evidence="5"/>
<evidence type="ECO:0000256" key="2">
    <source>
        <dbReference type="ARBA" id="ARBA00023125"/>
    </source>
</evidence>
<dbReference type="Gene3D" id="3.40.50.300">
    <property type="entry name" value="P-loop containing nucleotide triphosphate hydrolases"/>
    <property type="match status" value="1"/>
</dbReference>
<sequence>MWILKRTPRSMLAFVKRKSYAMANIKSFFPSRDPISSKYGRNLLLSKTYQGNVLAIVIDEAHCIVDWGSDFRQDKRLGVLCALFPDIPVLAMTATASRIDIQCIQDSLGLKKCKSIIGNPDRKNIRLLMEKL</sequence>
<evidence type="ECO:0000256" key="4">
    <source>
        <dbReference type="ARBA" id="ARBA00034617"/>
    </source>
</evidence>
<dbReference type="OrthoDB" id="6161017at2759"/>
<name>A0A7D9E0Z5_PARCT</name>
<accession>A0A7D9E0Z5</accession>
<dbReference type="Proteomes" id="UP001152795">
    <property type="component" value="Unassembled WGS sequence"/>
</dbReference>
<dbReference type="GO" id="GO:0003677">
    <property type="term" value="F:DNA binding"/>
    <property type="evidence" value="ECO:0007669"/>
    <property type="project" value="UniProtKB-KW"/>
</dbReference>
<dbReference type="InterPro" id="IPR014001">
    <property type="entry name" value="Helicase_ATP-bd"/>
</dbReference>
<evidence type="ECO:0000259" key="6">
    <source>
        <dbReference type="PROSITE" id="PS51192"/>
    </source>
</evidence>
<gene>
    <name evidence="7" type="ORF">PACLA_8A075289</name>
</gene>
<dbReference type="AlphaFoldDB" id="A0A7D9E0Z5"/>
<feature type="domain" description="Helicase ATP-binding" evidence="6">
    <location>
        <begin position="1"/>
        <end position="114"/>
    </location>
</feature>
<protein>
    <recommendedName>
        <fullName evidence="5">DNA 3'-5' helicase</fullName>
        <ecNumber evidence="5">5.6.2.4</ecNumber>
    </recommendedName>
</protein>
<dbReference type="PROSITE" id="PS51192">
    <property type="entry name" value="HELICASE_ATP_BIND_1"/>
    <property type="match status" value="1"/>
</dbReference>
<dbReference type="SUPFAM" id="SSF52540">
    <property type="entry name" value="P-loop containing nucleoside triphosphate hydrolases"/>
    <property type="match status" value="1"/>
</dbReference>
<keyword evidence="8" id="KW-1185">Reference proteome</keyword>
<comment type="catalytic activity">
    <reaction evidence="4">
        <text>Couples ATP hydrolysis with the unwinding of duplex DNA by translocating in the 3'-5' direction.</text>
        <dbReference type="EC" id="5.6.2.4"/>
    </reaction>
</comment>
<dbReference type="GO" id="GO:0005694">
    <property type="term" value="C:chromosome"/>
    <property type="evidence" value="ECO:0007669"/>
    <property type="project" value="TreeGrafter"/>
</dbReference>
<keyword evidence="2" id="KW-0238">DNA-binding</keyword>
<dbReference type="GO" id="GO:0000724">
    <property type="term" value="P:double-strand break repair via homologous recombination"/>
    <property type="evidence" value="ECO:0007669"/>
    <property type="project" value="TreeGrafter"/>
</dbReference>
<dbReference type="EMBL" id="CACRXK020002811">
    <property type="protein sequence ID" value="CAB3996160.1"/>
    <property type="molecule type" value="Genomic_DNA"/>
</dbReference>
<dbReference type="GO" id="GO:0043138">
    <property type="term" value="F:3'-5' DNA helicase activity"/>
    <property type="evidence" value="ECO:0007669"/>
    <property type="project" value="UniProtKB-EC"/>
</dbReference>
<comment type="caution">
    <text evidence="7">The sequence shown here is derived from an EMBL/GenBank/DDBJ whole genome shotgun (WGS) entry which is preliminary data.</text>
</comment>
<dbReference type="GO" id="GO:0009378">
    <property type="term" value="F:four-way junction helicase activity"/>
    <property type="evidence" value="ECO:0007669"/>
    <property type="project" value="TreeGrafter"/>
</dbReference>
<comment type="similarity">
    <text evidence="1">Belongs to the helicase family. RecQ subfamily.</text>
</comment>
<organism evidence="7 8">
    <name type="scientific">Paramuricea clavata</name>
    <name type="common">Red gorgonian</name>
    <name type="synonym">Violescent sea-whip</name>
    <dbReference type="NCBI Taxonomy" id="317549"/>
    <lineage>
        <taxon>Eukaryota</taxon>
        <taxon>Metazoa</taxon>
        <taxon>Cnidaria</taxon>
        <taxon>Anthozoa</taxon>
        <taxon>Octocorallia</taxon>
        <taxon>Malacalcyonacea</taxon>
        <taxon>Plexauridae</taxon>
        <taxon>Paramuricea</taxon>
    </lineage>
</organism>
<dbReference type="PANTHER" id="PTHR13710">
    <property type="entry name" value="DNA HELICASE RECQ FAMILY MEMBER"/>
    <property type="match status" value="1"/>
</dbReference>
<evidence type="ECO:0000313" key="8">
    <source>
        <dbReference type="Proteomes" id="UP001152795"/>
    </source>
</evidence>
<evidence type="ECO:0000256" key="3">
    <source>
        <dbReference type="ARBA" id="ARBA00023235"/>
    </source>
</evidence>
<proteinExistence type="inferred from homology"/>
<keyword evidence="3" id="KW-0413">Isomerase</keyword>
<dbReference type="PANTHER" id="PTHR13710:SF105">
    <property type="entry name" value="ATP-DEPENDENT DNA HELICASE Q1"/>
    <property type="match status" value="1"/>
</dbReference>
<dbReference type="GO" id="GO:0005737">
    <property type="term" value="C:cytoplasm"/>
    <property type="evidence" value="ECO:0007669"/>
    <property type="project" value="TreeGrafter"/>
</dbReference>
<evidence type="ECO:0000313" key="7">
    <source>
        <dbReference type="EMBL" id="CAB3996160.1"/>
    </source>
</evidence>
<evidence type="ECO:0000256" key="1">
    <source>
        <dbReference type="ARBA" id="ARBA00005446"/>
    </source>
</evidence>
<reference evidence="7" key="1">
    <citation type="submission" date="2020-04" db="EMBL/GenBank/DDBJ databases">
        <authorList>
            <person name="Alioto T."/>
            <person name="Alioto T."/>
            <person name="Gomez Garrido J."/>
        </authorList>
    </citation>
    <scope>NUCLEOTIDE SEQUENCE</scope>
    <source>
        <strain evidence="7">A484AB</strain>
    </source>
</reference>
<evidence type="ECO:0000256" key="5">
    <source>
        <dbReference type="ARBA" id="ARBA00034808"/>
    </source>
</evidence>